<evidence type="ECO:0000313" key="2">
    <source>
        <dbReference type="Proteomes" id="UP001056685"/>
    </source>
</evidence>
<gene>
    <name evidence="1" type="ORF">KABACHOK_02200</name>
</gene>
<accession>A0A9E7MNR3</accession>
<dbReference type="EMBL" id="ON529852">
    <property type="protein sequence ID" value="USN14056.1"/>
    <property type="molecule type" value="Genomic_DNA"/>
</dbReference>
<evidence type="ECO:0000313" key="1">
    <source>
        <dbReference type="EMBL" id="USN14056.1"/>
    </source>
</evidence>
<sequence length="59" mass="6872">MGNRFRYKPQPTDTIIELKVRVLLNPDPDAYWSRPEDIIKEIEGHNYVQSVELVEESAA</sequence>
<proteinExistence type="predicted"/>
<keyword evidence="2" id="KW-1185">Reference proteome</keyword>
<dbReference type="Proteomes" id="UP001056685">
    <property type="component" value="Segment"/>
</dbReference>
<organism evidence="1 2">
    <name type="scientific">Brevundimonas phage vB_BpoS-Kabachok</name>
    <dbReference type="NCBI Taxonomy" id="2948600"/>
    <lineage>
        <taxon>Viruses</taxon>
        <taxon>Duplodnaviria</taxon>
        <taxon>Heunggongvirae</taxon>
        <taxon>Uroviricota</taxon>
        <taxon>Caudoviricetes</taxon>
        <taxon>Jeanschmidtviridae</taxon>
        <taxon>Marchewkavirus</taxon>
        <taxon>Marchewkavirus kabachok</taxon>
    </lineage>
</organism>
<name>A0A9E7MNR3_9CAUD</name>
<reference evidence="1" key="1">
    <citation type="submission" date="2022-05" db="EMBL/GenBank/DDBJ databases">
        <authorList>
            <person name="Friedrich I."/>
            <person name="Poehlein A."/>
            <person name="Schneider D."/>
            <person name="Hertel R."/>
            <person name="Daniel R."/>
        </authorList>
    </citation>
    <scope>NUCLEOTIDE SEQUENCE</scope>
</reference>
<protein>
    <submittedName>
        <fullName evidence="1">Uncharacterized protein</fullName>
    </submittedName>
</protein>